<evidence type="ECO:0000256" key="2">
    <source>
        <dbReference type="SAM" id="SignalP"/>
    </source>
</evidence>
<dbReference type="GO" id="GO:0006457">
    <property type="term" value="P:protein folding"/>
    <property type="evidence" value="ECO:0007669"/>
    <property type="project" value="TreeGrafter"/>
</dbReference>
<dbReference type="AlphaFoldDB" id="A0A8J5X6E1"/>
<dbReference type="InterPro" id="IPR036249">
    <property type="entry name" value="Thioredoxin-like_sf"/>
</dbReference>
<dbReference type="SUPFAM" id="SSF52833">
    <property type="entry name" value="Thioredoxin-like"/>
    <property type="match status" value="1"/>
</dbReference>
<dbReference type="CDD" id="cd02961">
    <property type="entry name" value="PDI_a_family"/>
    <property type="match status" value="1"/>
</dbReference>
<dbReference type="Gene3D" id="3.40.30.10">
    <property type="entry name" value="Glutaredoxin"/>
    <property type="match status" value="1"/>
</dbReference>
<gene>
    <name evidence="4" type="ORF">KFE25_012957</name>
</gene>
<feature type="chain" id="PRO_5035296240" description="Thioredoxin domain-containing protein" evidence="2">
    <location>
        <begin position="18"/>
        <end position="448"/>
    </location>
</feature>
<dbReference type="InterPro" id="IPR017937">
    <property type="entry name" value="Thioredoxin_CS"/>
</dbReference>
<proteinExistence type="inferred from homology"/>
<dbReference type="PROSITE" id="PS00194">
    <property type="entry name" value="THIOREDOXIN_1"/>
    <property type="match status" value="1"/>
</dbReference>
<feature type="domain" description="Thioredoxin" evidence="3">
    <location>
        <begin position="5"/>
        <end position="121"/>
    </location>
</feature>
<feature type="signal peptide" evidence="2">
    <location>
        <begin position="1"/>
        <end position="17"/>
    </location>
</feature>
<reference evidence="4" key="1">
    <citation type="submission" date="2021-05" db="EMBL/GenBank/DDBJ databases">
        <title>The genome of the haptophyte Pavlova lutheri (Diacronema luteri, Pavlovales) - a model for lipid biosynthesis in eukaryotic algae.</title>
        <authorList>
            <person name="Hulatt C.J."/>
            <person name="Posewitz M.C."/>
        </authorList>
    </citation>
    <scope>NUCLEOTIDE SEQUENCE</scope>
    <source>
        <strain evidence="4">NIVA-4/92</strain>
    </source>
</reference>
<dbReference type="PANTHER" id="PTHR18929">
    <property type="entry name" value="PROTEIN DISULFIDE ISOMERASE"/>
    <property type="match status" value="1"/>
</dbReference>
<protein>
    <recommendedName>
        <fullName evidence="3">Thioredoxin domain-containing protein</fullName>
    </recommendedName>
</protein>
<dbReference type="Proteomes" id="UP000751190">
    <property type="component" value="Unassembled WGS sequence"/>
</dbReference>
<evidence type="ECO:0000259" key="3">
    <source>
        <dbReference type="PROSITE" id="PS51352"/>
    </source>
</evidence>
<dbReference type="OrthoDB" id="427280at2759"/>
<dbReference type="GO" id="GO:0003756">
    <property type="term" value="F:protein disulfide isomerase activity"/>
    <property type="evidence" value="ECO:0007669"/>
    <property type="project" value="TreeGrafter"/>
</dbReference>
<dbReference type="InterPro" id="IPR013766">
    <property type="entry name" value="Thioredoxin_domain"/>
</dbReference>
<sequence length="448" mass="47163">MGLAAILGAALVSGALQRMTTGSFNATIGATPIALVAFTAPWCGHCQKLKPELAAAAAELLADGVSVIEVDATAERKLAHRFDVRAFPELLVHRADLGTFVKYAGPRQAQGIVAHMRARLGPACVPLTEATVEEWLRVSAPPTDRSPFVLRVLALPHDGGSGADSHGSVELEQLERAAEGMRLQVRCATPAGTPLAPATRVRVSFARAFPRAFAASEGDALPPTVHFEGEGDAAGILRWLALHSRPAVGELNEETARAYVGMRDTAVAVLLLPSPVASRLRAQKDYYAQQLHAVAQAVTPLAGPPVFLTVCHSAGRIGQQLVGDYRIDATVPTLLLLDFTKRARKPAGHRLDQPFDVRAAIEHVAAFKAGKFAGGTSVLERIGHWLEWLFVLVADNTFEAVAATVGVFVALLGASVYLDRQVSPPGKLLAAAAASTGAPAGAADKKLN</sequence>
<dbReference type="GO" id="GO:0034976">
    <property type="term" value="P:response to endoplasmic reticulum stress"/>
    <property type="evidence" value="ECO:0007669"/>
    <property type="project" value="TreeGrafter"/>
</dbReference>
<comment type="similarity">
    <text evidence="1">Belongs to the protein disulfide isomerase family.</text>
</comment>
<accession>A0A8J5X6E1</accession>
<dbReference type="PROSITE" id="PS51352">
    <property type="entry name" value="THIOREDOXIN_2"/>
    <property type="match status" value="1"/>
</dbReference>
<name>A0A8J5X6E1_DIALT</name>
<comment type="caution">
    <text evidence="4">The sequence shown here is derived from an EMBL/GenBank/DDBJ whole genome shotgun (WGS) entry which is preliminary data.</text>
</comment>
<organism evidence="4 5">
    <name type="scientific">Diacronema lutheri</name>
    <name type="common">Unicellular marine alga</name>
    <name type="synonym">Monochrysis lutheri</name>
    <dbReference type="NCBI Taxonomy" id="2081491"/>
    <lineage>
        <taxon>Eukaryota</taxon>
        <taxon>Haptista</taxon>
        <taxon>Haptophyta</taxon>
        <taxon>Pavlovophyceae</taxon>
        <taxon>Pavlovales</taxon>
        <taxon>Pavlovaceae</taxon>
        <taxon>Diacronema</taxon>
    </lineage>
</organism>
<evidence type="ECO:0000256" key="1">
    <source>
        <dbReference type="ARBA" id="ARBA00006347"/>
    </source>
</evidence>
<keyword evidence="2" id="KW-0732">Signal</keyword>
<keyword evidence="5" id="KW-1185">Reference proteome</keyword>
<dbReference type="GO" id="GO:0005783">
    <property type="term" value="C:endoplasmic reticulum"/>
    <property type="evidence" value="ECO:0007669"/>
    <property type="project" value="TreeGrafter"/>
</dbReference>
<evidence type="ECO:0000313" key="5">
    <source>
        <dbReference type="Proteomes" id="UP000751190"/>
    </source>
</evidence>
<dbReference type="Pfam" id="PF00085">
    <property type="entry name" value="Thioredoxin"/>
    <property type="match status" value="1"/>
</dbReference>
<evidence type="ECO:0000313" key="4">
    <source>
        <dbReference type="EMBL" id="KAG8458759.1"/>
    </source>
</evidence>
<dbReference type="EMBL" id="JAGTXO010000048">
    <property type="protein sequence ID" value="KAG8458759.1"/>
    <property type="molecule type" value="Genomic_DNA"/>
</dbReference>